<comment type="caution">
    <text evidence="1">The sequence shown here is derived from an EMBL/GenBank/DDBJ whole genome shotgun (WGS) entry which is preliminary data.</text>
</comment>
<sequence>ILPAVASQYIRAGKSSLFTVAIIAPYGLPEAEHWFYGGFLSFALQWDGEAATSSQTVPYAGFNGDYSKLDVIGSAPLSSPQFLDESQNPLTDVAGLTITPTRNVTLAVTLALPTRILSATLVDAGGKALGYIGGGYTEYVARSQYTKPYIAMTVARSVYLDKELKLPADAPAGTYRVRVDALRPFGDPGKASDFQSWVSGLFAIA</sequence>
<organism evidence="1 2">
    <name type="scientific">Coemansia biformis</name>
    <dbReference type="NCBI Taxonomy" id="1286918"/>
    <lineage>
        <taxon>Eukaryota</taxon>
        <taxon>Fungi</taxon>
        <taxon>Fungi incertae sedis</taxon>
        <taxon>Zoopagomycota</taxon>
        <taxon>Kickxellomycotina</taxon>
        <taxon>Kickxellomycetes</taxon>
        <taxon>Kickxellales</taxon>
        <taxon>Kickxellaceae</taxon>
        <taxon>Coemansia</taxon>
    </lineage>
</organism>
<gene>
    <name evidence="1" type="ORF">LPJ61_004074</name>
</gene>
<dbReference type="AlphaFoldDB" id="A0A9W7Y5I2"/>
<name>A0A9W7Y5I2_9FUNG</name>
<keyword evidence="2" id="KW-1185">Reference proteome</keyword>
<dbReference type="OrthoDB" id="10256524at2759"/>
<protein>
    <submittedName>
        <fullName evidence="1">Uncharacterized protein</fullName>
    </submittedName>
</protein>
<evidence type="ECO:0000313" key="1">
    <source>
        <dbReference type="EMBL" id="KAJ1728361.1"/>
    </source>
</evidence>
<feature type="non-terminal residue" evidence="1">
    <location>
        <position position="1"/>
    </location>
</feature>
<evidence type="ECO:0000313" key="2">
    <source>
        <dbReference type="Proteomes" id="UP001143981"/>
    </source>
</evidence>
<dbReference type="EMBL" id="JANBOI010000836">
    <property type="protein sequence ID" value="KAJ1728361.1"/>
    <property type="molecule type" value="Genomic_DNA"/>
</dbReference>
<proteinExistence type="predicted"/>
<reference evidence="1" key="1">
    <citation type="submission" date="2022-07" db="EMBL/GenBank/DDBJ databases">
        <title>Phylogenomic reconstructions and comparative analyses of Kickxellomycotina fungi.</title>
        <authorList>
            <person name="Reynolds N.K."/>
            <person name="Stajich J.E."/>
            <person name="Barry K."/>
            <person name="Grigoriev I.V."/>
            <person name="Crous P."/>
            <person name="Smith M.E."/>
        </authorList>
    </citation>
    <scope>NUCLEOTIDE SEQUENCE</scope>
    <source>
        <strain evidence="1">BCRC 34381</strain>
    </source>
</reference>
<accession>A0A9W7Y5I2</accession>
<dbReference type="Proteomes" id="UP001143981">
    <property type="component" value="Unassembled WGS sequence"/>
</dbReference>